<dbReference type="Proteomes" id="UP000023152">
    <property type="component" value="Unassembled WGS sequence"/>
</dbReference>
<keyword evidence="7" id="KW-1185">Reference proteome</keyword>
<dbReference type="Gene3D" id="3.40.50.1440">
    <property type="entry name" value="Tubulin/FtsZ, GTPase domain"/>
    <property type="match status" value="1"/>
</dbReference>
<evidence type="ECO:0000256" key="3">
    <source>
        <dbReference type="ARBA" id="ARBA00022741"/>
    </source>
</evidence>
<protein>
    <recommendedName>
        <fullName evidence="5">Tubulin/FtsZ GTPase domain-containing protein</fullName>
    </recommendedName>
</protein>
<name>X6LW87_RETFI</name>
<dbReference type="PANTHER" id="PTHR11588">
    <property type="entry name" value="TUBULIN"/>
    <property type="match status" value="1"/>
</dbReference>
<dbReference type="SMART" id="SM00864">
    <property type="entry name" value="Tubulin"/>
    <property type="match status" value="1"/>
</dbReference>
<evidence type="ECO:0000256" key="1">
    <source>
        <dbReference type="ARBA" id="ARBA00009636"/>
    </source>
</evidence>
<dbReference type="Pfam" id="PF00091">
    <property type="entry name" value="Tubulin"/>
    <property type="match status" value="1"/>
</dbReference>
<dbReference type="AlphaFoldDB" id="X6LW87"/>
<keyword evidence="2" id="KW-0493">Microtubule</keyword>
<dbReference type="InterPro" id="IPR003008">
    <property type="entry name" value="Tubulin_FtsZ_GTPase"/>
</dbReference>
<dbReference type="InterPro" id="IPR000217">
    <property type="entry name" value="Tubulin"/>
</dbReference>
<reference evidence="6 7" key="1">
    <citation type="journal article" date="2013" name="Curr. Biol.">
        <title>The Genome of the Foraminiferan Reticulomyxa filosa.</title>
        <authorList>
            <person name="Glockner G."/>
            <person name="Hulsmann N."/>
            <person name="Schleicher M."/>
            <person name="Noegel A.A."/>
            <person name="Eichinger L."/>
            <person name="Gallinger C."/>
            <person name="Pawlowski J."/>
            <person name="Sierra R."/>
            <person name="Euteneuer U."/>
            <person name="Pillet L."/>
            <person name="Moustafa A."/>
            <person name="Platzer M."/>
            <person name="Groth M."/>
            <person name="Szafranski K."/>
            <person name="Schliwa M."/>
        </authorList>
    </citation>
    <scope>NUCLEOTIDE SEQUENCE [LARGE SCALE GENOMIC DNA]</scope>
</reference>
<evidence type="ECO:0000256" key="4">
    <source>
        <dbReference type="ARBA" id="ARBA00023134"/>
    </source>
</evidence>
<keyword evidence="4" id="KW-0342">GTP-binding</keyword>
<dbReference type="EMBL" id="ASPP01028172">
    <property type="protein sequence ID" value="ETO05392.1"/>
    <property type="molecule type" value="Genomic_DNA"/>
</dbReference>
<sequence length="244" mass="27297">MRKVLTIEVSQAGIQLDSAICEQYYTVHGIDNGGKYKEKITLKVFFGKTGIGTKFRSDLEFSVIDDAKNEHFVTIFHSELLVHGKEDTANNFVRGYYIIGKQIIDCLRKVVDNCNNIMCFVIGHSVCKGTGSVLGALILESLSVNYRMMPKLRIAKTDINNLNELILKVIYTITVSLQFSSEFHFVGLSWQHQAKRLTQQSKVALIVMNEVPAVTLKSDDIGAFNKNALMVTNNIGIPEYLANV</sequence>
<dbReference type="OrthoDB" id="1662883at2759"/>
<dbReference type="GO" id="GO:0005874">
    <property type="term" value="C:microtubule"/>
    <property type="evidence" value="ECO:0007669"/>
    <property type="project" value="UniProtKB-KW"/>
</dbReference>
<dbReference type="PRINTS" id="PR01161">
    <property type="entry name" value="TUBULIN"/>
</dbReference>
<proteinExistence type="inferred from homology"/>
<feature type="domain" description="Tubulin/FtsZ GTPase" evidence="5">
    <location>
        <begin position="42"/>
        <end position="181"/>
    </location>
</feature>
<comment type="similarity">
    <text evidence="1">Belongs to the tubulin family.</text>
</comment>
<organism evidence="6 7">
    <name type="scientific">Reticulomyxa filosa</name>
    <dbReference type="NCBI Taxonomy" id="46433"/>
    <lineage>
        <taxon>Eukaryota</taxon>
        <taxon>Sar</taxon>
        <taxon>Rhizaria</taxon>
        <taxon>Retaria</taxon>
        <taxon>Foraminifera</taxon>
        <taxon>Monothalamids</taxon>
        <taxon>Reticulomyxidae</taxon>
        <taxon>Reticulomyxa</taxon>
    </lineage>
</organism>
<gene>
    <name evidence="6" type="ORF">RFI_32004</name>
</gene>
<dbReference type="InterPro" id="IPR036525">
    <property type="entry name" value="Tubulin/FtsZ_GTPase_sf"/>
</dbReference>
<keyword evidence="3" id="KW-0547">Nucleotide-binding</keyword>
<dbReference type="GO" id="GO:0007017">
    <property type="term" value="P:microtubule-based process"/>
    <property type="evidence" value="ECO:0007669"/>
    <property type="project" value="InterPro"/>
</dbReference>
<accession>X6LW87</accession>
<evidence type="ECO:0000313" key="7">
    <source>
        <dbReference type="Proteomes" id="UP000023152"/>
    </source>
</evidence>
<evidence type="ECO:0000259" key="5">
    <source>
        <dbReference type="SMART" id="SM00864"/>
    </source>
</evidence>
<dbReference type="GO" id="GO:0005525">
    <property type="term" value="F:GTP binding"/>
    <property type="evidence" value="ECO:0007669"/>
    <property type="project" value="UniProtKB-KW"/>
</dbReference>
<evidence type="ECO:0000256" key="2">
    <source>
        <dbReference type="ARBA" id="ARBA00022701"/>
    </source>
</evidence>
<dbReference type="SUPFAM" id="SSF52490">
    <property type="entry name" value="Tubulin nucleotide-binding domain-like"/>
    <property type="match status" value="1"/>
</dbReference>
<comment type="caution">
    <text evidence="6">The sequence shown here is derived from an EMBL/GenBank/DDBJ whole genome shotgun (WGS) entry which is preliminary data.</text>
</comment>
<evidence type="ECO:0000313" key="6">
    <source>
        <dbReference type="EMBL" id="ETO05392.1"/>
    </source>
</evidence>